<evidence type="ECO:0000313" key="1">
    <source>
        <dbReference type="EMBL" id="CDM23863.1"/>
    </source>
</evidence>
<dbReference type="Gene3D" id="2.40.10.270">
    <property type="entry name" value="Bacteriophage SPP1 head-tail adaptor protein"/>
    <property type="match status" value="1"/>
</dbReference>
<accession>W8WVV7</accession>
<dbReference type="eggNOG" id="COG5614">
    <property type="taxonomic scope" value="Bacteria"/>
</dbReference>
<dbReference type="Proteomes" id="UP000019805">
    <property type="component" value="Chromosome"/>
</dbReference>
<evidence type="ECO:0008006" key="3">
    <source>
        <dbReference type="Google" id="ProtNLM"/>
    </source>
</evidence>
<dbReference type="RefSeq" id="WP_043681381.1">
    <property type="nucleotide sequence ID" value="NZ_HG916765.1"/>
</dbReference>
<dbReference type="KEGG" id="cdn:BN940_06981"/>
<reference evidence="1 2" key="1">
    <citation type="journal article" date="2014" name="BMC Microbiol.">
        <title>The oxygen-independent metabolism of cyclic monoterpenes in Castellaniella defragrans 65Phen.</title>
        <authorList>
            <person name="Petasch J."/>
            <person name="Disch E.M."/>
            <person name="Markert S."/>
            <person name="Becher D."/>
            <person name="Schweder T."/>
            <person name="Huttel B."/>
            <person name="Reinhardt R."/>
            <person name="Harder J."/>
        </authorList>
    </citation>
    <scope>NUCLEOTIDE SEQUENCE [LARGE SCALE GENOMIC DNA]</scope>
    <source>
        <strain evidence="1">65Phen</strain>
    </source>
</reference>
<name>W8WVV7_CASD6</name>
<dbReference type="InterPro" id="IPR038666">
    <property type="entry name" value="SSP1_head-tail_sf"/>
</dbReference>
<keyword evidence="2" id="KW-1185">Reference proteome</keyword>
<gene>
    <name evidence="1" type="ORF">BN940_06981</name>
</gene>
<evidence type="ECO:0000313" key="2">
    <source>
        <dbReference type="Proteomes" id="UP000019805"/>
    </source>
</evidence>
<dbReference type="OrthoDB" id="5460234at2"/>
<proteinExistence type="predicted"/>
<sequence>MQAGQLDRRIGIWKRVQGQDETGQPIDTWELVRMAWANVRFLSGIETVKSGIAASEVRASVRIRRTPGIDAGMIARIGGEDYDIEAVLPADRIHTDLIVTRTT</sequence>
<dbReference type="AlphaFoldDB" id="W8WVV7"/>
<dbReference type="NCBIfam" id="TIGR01563">
    <property type="entry name" value="gp16_SPP1"/>
    <property type="match status" value="1"/>
</dbReference>
<dbReference type="STRING" id="1437824.BN940_06981"/>
<dbReference type="EMBL" id="HG916765">
    <property type="protein sequence ID" value="CDM23863.1"/>
    <property type="molecule type" value="Genomic_DNA"/>
</dbReference>
<dbReference type="InterPro" id="IPR008767">
    <property type="entry name" value="Phage_SPP1_head-tail_adaptor"/>
</dbReference>
<organism evidence="1 2">
    <name type="scientific">Castellaniella defragrans (strain DSM 12143 / CCUG 39792 / 65Phen)</name>
    <name type="common">Alcaligenes defragrans</name>
    <dbReference type="NCBI Taxonomy" id="1437824"/>
    <lineage>
        <taxon>Bacteria</taxon>
        <taxon>Pseudomonadati</taxon>
        <taxon>Pseudomonadota</taxon>
        <taxon>Betaproteobacteria</taxon>
        <taxon>Burkholderiales</taxon>
        <taxon>Alcaligenaceae</taxon>
        <taxon>Castellaniella</taxon>
    </lineage>
</organism>
<dbReference type="Pfam" id="PF05521">
    <property type="entry name" value="Phage_HCP"/>
    <property type="match status" value="1"/>
</dbReference>
<protein>
    <recommendedName>
        <fullName evidence="3">Phage head-tail adaptor</fullName>
    </recommendedName>
</protein>
<dbReference type="HOGENOM" id="CLU_147810_2_1_4"/>